<feature type="transmembrane region" description="Helical" evidence="1">
    <location>
        <begin position="190"/>
        <end position="210"/>
    </location>
</feature>
<feature type="transmembrane region" description="Helical" evidence="1">
    <location>
        <begin position="21"/>
        <end position="42"/>
    </location>
</feature>
<dbReference type="EMBL" id="JAUSVP010000006">
    <property type="protein sequence ID" value="MDQ0447872.1"/>
    <property type="molecule type" value="Genomic_DNA"/>
</dbReference>
<dbReference type="InterPro" id="IPR002656">
    <property type="entry name" value="Acyl_transf_3_dom"/>
</dbReference>
<protein>
    <submittedName>
        <fullName evidence="3">Peptidoglycan/LPS O-acetylase OafA/YrhL</fullName>
    </submittedName>
</protein>
<dbReference type="PANTHER" id="PTHR23028">
    <property type="entry name" value="ACETYLTRANSFERASE"/>
    <property type="match status" value="1"/>
</dbReference>
<keyword evidence="4" id="KW-1185">Reference proteome</keyword>
<dbReference type="RefSeq" id="WP_238202253.1">
    <property type="nucleotide sequence ID" value="NZ_BPQE01000009.1"/>
</dbReference>
<dbReference type="InterPro" id="IPR050879">
    <property type="entry name" value="Acyltransferase_3"/>
</dbReference>
<keyword evidence="1" id="KW-1133">Transmembrane helix</keyword>
<dbReference type="Proteomes" id="UP001231124">
    <property type="component" value="Unassembled WGS sequence"/>
</dbReference>
<accession>A0ABU0HZV4</accession>
<feature type="transmembrane region" description="Helical" evidence="1">
    <location>
        <begin position="92"/>
        <end position="114"/>
    </location>
</feature>
<proteinExistence type="predicted"/>
<evidence type="ECO:0000259" key="2">
    <source>
        <dbReference type="Pfam" id="PF01757"/>
    </source>
</evidence>
<feature type="transmembrane region" description="Helical" evidence="1">
    <location>
        <begin position="316"/>
        <end position="337"/>
    </location>
</feature>
<feature type="transmembrane region" description="Helical" evidence="1">
    <location>
        <begin position="240"/>
        <end position="260"/>
    </location>
</feature>
<sequence>MGGRDIFAGTIARRLERPHNAFAVLRLALAVAVVVSHAGSVGTGSVVDEPLAAWTGFTLGEHAVNGFFAVSGFLVTMSFDRRGPRDYALARVLRIVPGLVAATLAVALVLGPAMSRLPPTEYLRDPGLWRFVEGTLTAFKSNAALPGVFLDNPYRSPLGTVWTLKYEVLCYLGVLVVGLAGFLRRRWALPALAVALAIALVAAEARLAPLPKHWETNLRLPLIFCTGAALYAARDRVPLSVLPVMAALLAGYCLQGGVLYRAVLFTGEAYGAIWLALGPLARLAPEPKADLSYGIYLYGWPIQQSLYALAPGLPPVALLAASLVLVVPVAALSWYAVEQPGLRLKARALRGRAPRAAQPMGP</sequence>
<organism evidence="3 4">
    <name type="scientific">Methylobacterium aerolatum</name>
    <dbReference type="NCBI Taxonomy" id="418708"/>
    <lineage>
        <taxon>Bacteria</taxon>
        <taxon>Pseudomonadati</taxon>
        <taxon>Pseudomonadota</taxon>
        <taxon>Alphaproteobacteria</taxon>
        <taxon>Hyphomicrobiales</taxon>
        <taxon>Methylobacteriaceae</taxon>
        <taxon>Methylobacterium</taxon>
    </lineage>
</organism>
<name>A0ABU0HZV4_9HYPH</name>
<feature type="transmembrane region" description="Helical" evidence="1">
    <location>
        <begin position="164"/>
        <end position="183"/>
    </location>
</feature>
<keyword evidence="1" id="KW-0812">Transmembrane</keyword>
<feature type="transmembrane region" description="Helical" evidence="1">
    <location>
        <begin position="62"/>
        <end position="80"/>
    </location>
</feature>
<evidence type="ECO:0000313" key="3">
    <source>
        <dbReference type="EMBL" id="MDQ0447872.1"/>
    </source>
</evidence>
<feature type="domain" description="Acyltransferase 3" evidence="2">
    <location>
        <begin position="23"/>
        <end position="333"/>
    </location>
</feature>
<dbReference type="PANTHER" id="PTHR23028:SF131">
    <property type="entry name" value="BLR2367 PROTEIN"/>
    <property type="match status" value="1"/>
</dbReference>
<keyword evidence="1" id="KW-0472">Membrane</keyword>
<comment type="caution">
    <text evidence="3">The sequence shown here is derived from an EMBL/GenBank/DDBJ whole genome shotgun (WGS) entry which is preliminary data.</text>
</comment>
<gene>
    <name evidence="3" type="ORF">QO012_002377</name>
</gene>
<evidence type="ECO:0000256" key="1">
    <source>
        <dbReference type="SAM" id="Phobius"/>
    </source>
</evidence>
<dbReference type="Pfam" id="PF01757">
    <property type="entry name" value="Acyl_transf_3"/>
    <property type="match status" value="1"/>
</dbReference>
<reference evidence="3 4" key="1">
    <citation type="submission" date="2023-07" db="EMBL/GenBank/DDBJ databases">
        <title>Genomic Encyclopedia of Type Strains, Phase IV (KMG-IV): sequencing the most valuable type-strain genomes for metagenomic binning, comparative biology and taxonomic classification.</title>
        <authorList>
            <person name="Goeker M."/>
        </authorList>
    </citation>
    <scope>NUCLEOTIDE SEQUENCE [LARGE SCALE GENOMIC DNA]</scope>
    <source>
        <strain evidence="3 4">DSM 19013</strain>
    </source>
</reference>
<evidence type="ECO:0000313" key="4">
    <source>
        <dbReference type="Proteomes" id="UP001231124"/>
    </source>
</evidence>